<dbReference type="Pfam" id="PF22486">
    <property type="entry name" value="MATH_2"/>
    <property type="match status" value="1"/>
</dbReference>
<feature type="non-terminal residue" evidence="2">
    <location>
        <position position="1"/>
    </location>
</feature>
<dbReference type="InterPro" id="IPR002083">
    <property type="entry name" value="MATH/TRAF_dom"/>
</dbReference>
<dbReference type="SUPFAM" id="SSF54695">
    <property type="entry name" value="POZ domain"/>
    <property type="match status" value="1"/>
</dbReference>
<evidence type="ECO:0000313" key="2">
    <source>
        <dbReference type="EMBL" id="CAJ1391030.1"/>
    </source>
</evidence>
<dbReference type="InterPro" id="IPR011333">
    <property type="entry name" value="SKP1/BTB/POZ_sf"/>
</dbReference>
<dbReference type="EMBL" id="CAUJNA010002211">
    <property type="protein sequence ID" value="CAJ1391030.1"/>
    <property type="molecule type" value="Genomic_DNA"/>
</dbReference>
<organism evidence="2 3">
    <name type="scientific">Effrenium voratum</name>
    <dbReference type="NCBI Taxonomy" id="2562239"/>
    <lineage>
        <taxon>Eukaryota</taxon>
        <taxon>Sar</taxon>
        <taxon>Alveolata</taxon>
        <taxon>Dinophyceae</taxon>
        <taxon>Suessiales</taxon>
        <taxon>Symbiodiniaceae</taxon>
        <taxon>Effrenium</taxon>
    </lineage>
</organism>
<keyword evidence="3" id="KW-1185">Reference proteome</keyword>
<protein>
    <recommendedName>
        <fullName evidence="1">BTB domain-containing protein</fullName>
    </recommendedName>
</protein>
<dbReference type="InterPro" id="IPR000210">
    <property type="entry name" value="BTB/POZ_dom"/>
</dbReference>
<name>A0AA36N578_9DINO</name>
<dbReference type="PROSITE" id="PS50097">
    <property type="entry name" value="BTB"/>
    <property type="match status" value="1"/>
</dbReference>
<comment type="caution">
    <text evidence="2">The sequence shown here is derived from an EMBL/GenBank/DDBJ whole genome shotgun (WGS) entry which is preliminary data.</text>
</comment>
<dbReference type="CDD" id="cd18186">
    <property type="entry name" value="BTB_POZ_ZBTB_KLHL-like"/>
    <property type="match status" value="1"/>
</dbReference>
<evidence type="ECO:0000313" key="3">
    <source>
        <dbReference type="Proteomes" id="UP001178507"/>
    </source>
</evidence>
<dbReference type="Gene3D" id="2.60.210.10">
    <property type="entry name" value="Apoptosis, Tumor Necrosis Factor Receptor Associated Protein 2, Chain A"/>
    <property type="match status" value="1"/>
</dbReference>
<reference evidence="2" key="1">
    <citation type="submission" date="2023-08" db="EMBL/GenBank/DDBJ databases">
        <authorList>
            <person name="Chen Y."/>
            <person name="Shah S."/>
            <person name="Dougan E. K."/>
            <person name="Thang M."/>
            <person name="Chan C."/>
        </authorList>
    </citation>
    <scope>NUCLEOTIDE SEQUENCE</scope>
</reference>
<dbReference type="SUPFAM" id="SSF49599">
    <property type="entry name" value="TRAF domain-like"/>
    <property type="match status" value="1"/>
</dbReference>
<evidence type="ECO:0000259" key="1">
    <source>
        <dbReference type="PROSITE" id="PS50097"/>
    </source>
</evidence>
<dbReference type="CDD" id="cd00121">
    <property type="entry name" value="MATH"/>
    <property type="match status" value="1"/>
</dbReference>
<dbReference type="InterPro" id="IPR008974">
    <property type="entry name" value="TRAF-like"/>
</dbReference>
<accession>A0AA36N578</accession>
<sequence length="348" mass="38720">WIHWDSFETIPMASAVCDPPCAMPHVSTSVEQLELVVASPWTYAPGEKLYSPIAGPPGGFRCQLRVYPAGTGEVRNAISAFVRVLPPEKNMQGWECKNVRCSIRVMSSIVGKEILKIRTHTFTPRDGRPGRPAEYGFHKLVRLQELTRGSGLLDGDSKVRVRASVSNLPFAKPRNALQIDLSAELQPVRILVPDGPPLIFDQRILVARSEYFQKMFAAECKEASTGVVDLRQDANASHQCVSAMLSFLLTKCLDPDVDLELALALHAIADKFCLRDLREDMLSEENVLHILHQVLDIGGHLEKLCWQMLQADGGLLVRQEDQLDAVIQQTPALAKKLILLGKRKMQKT</sequence>
<proteinExistence type="predicted"/>
<dbReference type="Pfam" id="PF00651">
    <property type="entry name" value="BTB"/>
    <property type="match status" value="1"/>
</dbReference>
<gene>
    <name evidence="2" type="ORF">EVOR1521_LOCUS16302</name>
</gene>
<feature type="domain" description="BTB" evidence="1">
    <location>
        <begin position="186"/>
        <end position="257"/>
    </location>
</feature>
<dbReference type="Proteomes" id="UP001178507">
    <property type="component" value="Unassembled WGS sequence"/>
</dbReference>
<dbReference type="AlphaFoldDB" id="A0AA36N578"/>
<feature type="non-terminal residue" evidence="2">
    <location>
        <position position="348"/>
    </location>
</feature>
<dbReference type="Gene3D" id="3.30.710.10">
    <property type="entry name" value="Potassium Channel Kv1.1, Chain A"/>
    <property type="match status" value="1"/>
</dbReference>